<accession>A0ABS8NA74</accession>
<dbReference type="InterPro" id="IPR004925">
    <property type="entry name" value="HpaB/PvcC/4-BUDH"/>
</dbReference>
<keyword evidence="3" id="KW-1185">Reference proteome</keyword>
<protein>
    <submittedName>
        <fullName evidence="2">4-hydroxybutyryl-CoA dehydratase</fullName>
    </submittedName>
</protein>
<dbReference type="Gene3D" id="1.20.140.10">
    <property type="entry name" value="Butyryl-CoA Dehydrogenase, subunit A, domain 3"/>
    <property type="match status" value="1"/>
</dbReference>
<dbReference type="SUPFAM" id="SSF47203">
    <property type="entry name" value="Acyl-CoA dehydrogenase C-terminal domain-like"/>
    <property type="match status" value="1"/>
</dbReference>
<dbReference type="PANTHER" id="PTHR36117">
    <property type="entry name" value="4-HYDROXYPHENYLACETATE 3-MONOOXYGENASE-RELATED"/>
    <property type="match status" value="1"/>
</dbReference>
<evidence type="ECO:0000259" key="1">
    <source>
        <dbReference type="Pfam" id="PF03241"/>
    </source>
</evidence>
<reference evidence="2" key="1">
    <citation type="submission" date="2021-11" db="EMBL/GenBank/DDBJ databases">
        <authorList>
            <person name="Qingchun L."/>
            <person name="Dong Z."/>
            <person name="Zongwei Q."/>
            <person name="Jia Z."/>
            <person name="Duotao L."/>
        </authorList>
    </citation>
    <scope>NUCLEOTIDE SEQUENCE</scope>
    <source>
        <strain evidence="2">WLY-B-L2</strain>
    </source>
</reference>
<dbReference type="EMBL" id="JAJJPB010000036">
    <property type="protein sequence ID" value="MCC9296551.1"/>
    <property type="molecule type" value="Genomic_DNA"/>
</dbReference>
<dbReference type="PANTHER" id="PTHR36117:SF3">
    <property type="entry name" value="4-HYDROXYPHENYLACETATE 3-MONOOXYGENASE-RELATED"/>
    <property type="match status" value="1"/>
</dbReference>
<feature type="non-terminal residue" evidence="2">
    <location>
        <position position="1"/>
    </location>
</feature>
<feature type="domain" description="HpaB/PvcC/4-BUDH C-terminal" evidence="1">
    <location>
        <begin position="3"/>
        <end position="74"/>
    </location>
</feature>
<organism evidence="2 3">
    <name type="scientific">Clostridium aromativorans</name>
    <dbReference type="NCBI Taxonomy" id="2836848"/>
    <lineage>
        <taxon>Bacteria</taxon>
        <taxon>Bacillati</taxon>
        <taxon>Bacillota</taxon>
        <taxon>Clostridia</taxon>
        <taxon>Eubacteriales</taxon>
        <taxon>Clostridiaceae</taxon>
        <taxon>Clostridium</taxon>
    </lineage>
</organism>
<proteinExistence type="predicted"/>
<dbReference type="Pfam" id="PF03241">
    <property type="entry name" value="HpaB"/>
    <property type="match status" value="1"/>
</dbReference>
<name>A0ABS8NA74_9CLOT</name>
<evidence type="ECO:0000313" key="3">
    <source>
        <dbReference type="Proteomes" id="UP001165422"/>
    </source>
</evidence>
<gene>
    <name evidence="2" type="ORF">LN736_17035</name>
</gene>
<dbReference type="RefSeq" id="WP_326839098.1">
    <property type="nucleotide sequence ID" value="NZ_JAJJPB010000036.1"/>
</dbReference>
<dbReference type="InterPro" id="IPR024719">
    <property type="entry name" value="HpaB/PvcC/4-BUDH_C"/>
</dbReference>
<dbReference type="Proteomes" id="UP001165422">
    <property type="component" value="Unassembled WGS sequence"/>
</dbReference>
<evidence type="ECO:0000313" key="2">
    <source>
        <dbReference type="EMBL" id="MCC9296551.1"/>
    </source>
</evidence>
<comment type="caution">
    <text evidence="2">The sequence shown here is derived from an EMBL/GenBank/DDBJ whole genome shotgun (WGS) entry which is preliminary data.</text>
</comment>
<sequence>PLKYFSKYFKGTSSIPTEDRMKVLRLIENLCLGTAAVSYRTESMHGAGSPQAQRIMIARQENLGDKKKLAKSIARIE</sequence>
<dbReference type="InterPro" id="IPR036250">
    <property type="entry name" value="AcylCo_DH-like_C"/>
</dbReference>